<comment type="caution">
    <text evidence="1">The sequence shown here is derived from an EMBL/GenBank/DDBJ whole genome shotgun (WGS) entry which is preliminary data.</text>
</comment>
<name>A0A9X6ST08_BACCE</name>
<dbReference type="Proteomes" id="UP000219922">
    <property type="component" value="Unassembled WGS sequence"/>
</dbReference>
<reference evidence="1 2" key="1">
    <citation type="submission" date="2017-09" db="EMBL/GenBank/DDBJ databases">
        <title>Large-scale bioinformatics analysis of Bacillus genomes uncovers conserved roles of natural products in bacterial physiology.</title>
        <authorList>
            <consortium name="Agbiome Team Llc"/>
            <person name="Bleich R.M."/>
            <person name="Grubbs K.J."/>
            <person name="Santa Maria K.C."/>
            <person name="Allen S.E."/>
            <person name="Farag S."/>
            <person name="Shank E.A."/>
            <person name="Bowers A."/>
        </authorList>
    </citation>
    <scope>NUCLEOTIDE SEQUENCE [LARGE SCALE GENOMIC DNA]</scope>
    <source>
        <strain evidence="1 2">AFS092789</strain>
    </source>
</reference>
<protein>
    <submittedName>
        <fullName evidence="1">Uncharacterized protein</fullName>
    </submittedName>
</protein>
<sequence>MHPFPVGTRVETNEEYFKQWGRKVIGTSVAMNPMPPNIMTIVRWDFQEGKTIPAQTGHNVLMMSKDLQLHQPN</sequence>
<gene>
    <name evidence="1" type="ORF">CON36_32780</name>
</gene>
<organism evidence="1 2">
    <name type="scientific">Bacillus cereus</name>
    <dbReference type="NCBI Taxonomy" id="1396"/>
    <lineage>
        <taxon>Bacteria</taxon>
        <taxon>Bacillati</taxon>
        <taxon>Bacillota</taxon>
        <taxon>Bacilli</taxon>
        <taxon>Bacillales</taxon>
        <taxon>Bacillaceae</taxon>
        <taxon>Bacillus</taxon>
        <taxon>Bacillus cereus group</taxon>
    </lineage>
</organism>
<evidence type="ECO:0000313" key="2">
    <source>
        <dbReference type="Proteomes" id="UP000219922"/>
    </source>
</evidence>
<proteinExistence type="predicted"/>
<evidence type="ECO:0000313" key="1">
    <source>
        <dbReference type="EMBL" id="PDZ94620.1"/>
    </source>
</evidence>
<accession>A0A9X6ST08</accession>
<dbReference type="RefSeq" id="WP_098006843.1">
    <property type="nucleotide sequence ID" value="NZ_NVMX01000151.1"/>
</dbReference>
<dbReference type="AlphaFoldDB" id="A0A9X6ST08"/>
<dbReference type="EMBL" id="NVMX01000151">
    <property type="protein sequence ID" value="PDZ94620.1"/>
    <property type="molecule type" value="Genomic_DNA"/>
</dbReference>